<proteinExistence type="predicted"/>
<dbReference type="InterPro" id="IPR001173">
    <property type="entry name" value="Glyco_trans_2-like"/>
</dbReference>
<keyword evidence="11" id="KW-1185">Reference proteome</keyword>
<name>A0AAW1NJV4_9CHLO</name>
<reference evidence="10 11" key="1">
    <citation type="journal article" date="2024" name="Nat. Commun.">
        <title>Phylogenomics reveals the evolutionary origins of lichenization in chlorophyte algae.</title>
        <authorList>
            <person name="Puginier C."/>
            <person name="Libourel C."/>
            <person name="Otte J."/>
            <person name="Skaloud P."/>
            <person name="Haon M."/>
            <person name="Grisel S."/>
            <person name="Petersen M."/>
            <person name="Berrin J.G."/>
            <person name="Delaux P.M."/>
            <person name="Dal Grande F."/>
            <person name="Keller J."/>
        </authorList>
    </citation>
    <scope>NUCLEOTIDE SEQUENCE [LARGE SCALE GENOMIC DNA]</scope>
    <source>
        <strain evidence="10 11">SAG 2036</strain>
    </source>
</reference>
<dbReference type="EMBL" id="JALJOQ010000216">
    <property type="protein sequence ID" value="KAK9789026.1"/>
    <property type="molecule type" value="Genomic_DNA"/>
</dbReference>
<accession>A0AAW1NJV4</accession>
<comment type="subcellular location">
    <subcellularLocation>
        <location evidence="1">Membrane</location>
        <topology evidence="1">Multi-pass membrane protein</topology>
    </subcellularLocation>
</comment>
<feature type="domain" description="Glycosyltransferase 2-like" evidence="9">
    <location>
        <begin position="51"/>
        <end position="252"/>
    </location>
</feature>
<dbReference type="GO" id="GO:0016020">
    <property type="term" value="C:membrane"/>
    <property type="evidence" value="ECO:0007669"/>
    <property type="project" value="UniProtKB-SubCell"/>
</dbReference>
<dbReference type="Proteomes" id="UP001465755">
    <property type="component" value="Unassembled WGS sequence"/>
</dbReference>
<evidence type="ECO:0000259" key="9">
    <source>
        <dbReference type="Pfam" id="PF13632"/>
    </source>
</evidence>
<evidence type="ECO:0000256" key="4">
    <source>
        <dbReference type="ARBA" id="ARBA00022692"/>
    </source>
</evidence>
<keyword evidence="5 8" id="KW-1133">Transmembrane helix</keyword>
<dbReference type="PANTHER" id="PTHR43867:SF2">
    <property type="entry name" value="CELLULOSE SYNTHASE CATALYTIC SUBUNIT A [UDP-FORMING]"/>
    <property type="match status" value="1"/>
</dbReference>
<dbReference type="AlphaFoldDB" id="A0AAW1NJV4"/>
<feature type="transmembrane region" description="Helical" evidence="8">
    <location>
        <begin position="361"/>
        <end position="381"/>
    </location>
</feature>
<evidence type="ECO:0000256" key="7">
    <source>
        <dbReference type="SAM" id="MobiDB-lite"/>
    </source>
</evidence>
<evidence type="ECO:0000313" key="10">
    <source>
        <dbReference type="EMBL" id="KAK9789026.1"/>
    </source>
</evidence>
<evidence type="ECO:0000256" key="5">
    <source>
        <dbReference type="ARBA" id="ARBA00022989"/>
    </source>
</evidence>
<feature type="transmembrane region" description="Helical" evidence="8">
    <location>
        <begin position="235"/>
        <end position="253"/>
    </location>
</feature>
<keyword evidence="4 8" id="KW-0812">Transmembrane</keyword>
<keyword evidence="2" id="KW-0328">Glycosyltransferase</keyword>
<sequence>MNYPGKKLHVHVLDDGKQPAMAALVKGVPHHAKAGNINSAMLKEAPGLGDFILVLDCDMLVHPDFLLRTLGHFYEPRTGPPGKAVEGWRIKQKAGFIQTPQDFWNLEKKDSVVHAARFFYGPMLQGRDGIGACPCCGTGVVFQRDVLVSIGGQAYGSITEDYNTAMTLMQSGFGTMFLNERLAFGMAPDDVGGMFTQRLRWTMGALQILIRSNPLLLSGLTAPQALLFFESAACYLLSAGTIIMACLPIVYIFSEYSPLVAPRMYEFCATFCSFYLLNRIMMWWVHRGTEGADGELWRGSQMWVWMAPNNLLAIWRVLKSEVSLFKWLSGAQLGFVVTSKEKAETTRWTELKKGLVWTWPFLLYYLASLAALLYFIVRVSLGHYTLWRAMLIAPHAAVVLQDLSIPGLCGERDSRPASTLLTAEPPAADGASRSQSVGRRQLSGPGDAQRGKSVRAQPVLTRDSVVSLQRGSKGHPHADGSSLARVSALSLQQGVGGSLQLRTGLPAVDQNAAVQASLRHIEMEMPDWPLDGSLMTHHTQENVVQPLDGQQIPVWLRSWTPAAQKFCQQDLGRIFRVASLHEQEEALGAEAIGADAMANIGAIGKNLPPMEDPAIIEKWGDALVIPTEPASIYEHSIVAQPNFENRVVGKGNYLFILINGLLIIGAIVGSILDATERPNLPVVGREHT</sequence>
<organism evidence="10 11">
    <name type="scientific">Symbiochloris irregularis</name>
    <dbReference type="NCBI Taxonomy" id="706552"/>
    <lineage>
        <taxon>Eukaryota</taxon>
        <taxon>Viridiplantae</taxon>
        <taxon>Chlorophyta</taxon>
        <taxon>core chlorophytes</taxon>
        <taxon>Trebouxiophyceae</taxon>
        <taxon>Trebouxiales</taxon>
        <taxon>Trebouxiaceae</taxon>
        <taxon>Symbiochloris</taxon>
    </lineage>
</organism>
<feature type="transmembrane region" description="Helical" evidence="8">
    <location>
        <begin position="265"/>
        <end position="285"/>
    </location>
</feature>
<dbReference type="SUPFAM" id="SSF53448">
    <property type="entry name" value="Nucleotide-diphospho-sugar transferases"/>
    <property type="match status" value="1"/>
</dbReference>
<comment type="caution">
    <text evidence="10">The sequence shown here is derived from an EMBL/GenBank/DDBJ whole genome shotgun (WGS) entry which is preliminary data.</text>
</comment>
<evidence type="ECO:0000313" key="11">
    <source>
        <dbReference type="Proteomes" id="UP001465755"/>
    </source>
</evidence>
<evidence type="ECO:0000256" key="3">
    <source>
        <dbReference type="ARBA" id="ARBA00022679"/>
    </source>
</evidence>
<dbReference type="Pfam" id="PF13632">
    <property type="entry name" value="Glyco_trans_2_3"/>
    <property type="match status" value="1"/>
</dbReference>
<evidence type="ECO:0000256" key="8">
    <source>
        <dbReference type="SAM" id="Phobius"/>
    </source>
</evidence>
<evidence type="ECO:0000256" key="2">
    <source>
        <dbReference type="ARBA" id="ARBA00022676"/>
    </source>
</evidence>
<gene>
    <name evidence="10" type="ORF">WJX73_003117</name>
</gene>
<feature type="region of interest" description="Disordered" evidence="7">
    <location>
        <begin position="419"/>
        <end position="456"/>
    </location>
</feature>
<keyword evidence="3" id="KW-0808">Transferase</keyword>
<feature type="transmembrane region" description="Helical" evidence="8">
    <location>
        <begin position="653"/>
        <end position="672"/>
    </location>
</feature>
<evidence type="ECO:0000256" key="6">
    <source>
        <dbReference type="ARBA" id="ARBA00023136"/>
    </source>
</evidence>
<dbReference type="Gene3D" id="3.90.550.10">
    <property type="entry name" value="Spore Coat Polysaccharide Biosynthesis Protein SpsA, Chain A"/>
    <property type="match status" value="1"/>
</dbReference>
<dbReference type="InterPro" id="IPR050321">
    <property type="entry name" value="Glycosyltr_2/OpgH_subfam"/>
</dbReference>
<dbReference type="InterPro" id="IPR029044">
    <property type="entry name" value="Nucleotide-diphossugar_trans"/>
</dbReference>
<dbReference type="PANTHER" id="PTHR43867">
    <property type="entry name" value="CELLULOSE SYNTHASE CATALYTIC SUBUNIT A [UDP-FORMING]"/>
    <property type="match status" value="1"/>
</dbReference>
<dbReference type="GO" id="GO:0016757">
    <property type="term" value="F:glycosyltransferase activity"/>
    <property type="evidence" value="ECO:0007669"/>
    <property type="project" value="UniProtKB-KW"/>
</dbReference>
<protein>
    <recommendedName>
        <fullName evidence="9">Glycosyltransferase 2-like domain-containing protein</fullName>
    </recommendedName>
</protein>
<keyword evidence="6 8" id="KW-0472">Membrane</keyword>
<evidence type="ECO:0000256" key="1">
    <source>
        <dbReference type="ARBA" id="ARBA00004141"/>
    </source>
</evidence>